<evidence type="ECO:0000256" key="8">
    <source>
        <dbReference type="SAM" id="MobiDB-lite"/>
    </source>
</evidence>
<reference evidence="12" key="4">
    <citation type="submission" date="2025-09" db="UniProtKB">
        <authorList>
            <consortium name="Ensembl"/>
        </authorList>
    </citation>
    <scope>IDENTIFICATION</scope>
</reference>
<dbReference type="InterPro" id="IPR010919">
    <property type="entry name" value="SAND-like_dom_sf"/>
</dbReference>
<reference evidence="13" key="1">
    <citation type="journal article" date="2014" name="PLoS ONE">
        <title>The genome and linkage map of the northern pike (Esox lucius): conserved synteny revealed between the salmonid sister group and the Neoteleostei.</title>
        <authorList>
            <person name="Rondeau E.B."/>
            <person name="Minkley D.R."/>
            <person name="Leong J.S."/>
            <person name="Messmer A.M."/>
            <person name="Jantzen J.R."/>
            <person name="von Schalburg K.R."/>
            <person name="Lemon C."/>
            <person name="Bird N.H."/>
            <person name="Koop B.F."/>
        </authorList>
    </citation>
    <scope>NUCLEOTIDE SEQUENCE</scope>
</reference>
<feature type="region of interest" description="Disordered" evidence="8">
    <location>
        <begin position="1"/>
        <end position="36"/>
    </location>
</feature>
<dbReference type="InterPro" id="IPR013083">
    <property type="entry name" value="Znf_RING/FYVE/PHD"/>
</dbReference>
<dbReference type="InterPro" id="IPR019787">
    <property type="entry name" value="Znf_PHD-finger"/>
</dbReference>
<feature type="domain" description="Bromo" evidence="9">
    <location>
        <begin position="630"/>
        <end position="668"/>
    </location>
</feature>
<keyword evidence="2 6" id="KW-0863">Zinc-finger</keyword>
<feature type="compositionally biased region" description="Polar residues" evidence="8">
    <location>
        <begin position="125"/>
        <end position="134"/>
    </location>
</feature>
<keyword evidence="4 5" id="KW-0103">Bromodomain</keyword>
<evidence type="ECO:0000259" key="9">
    <source>
        <dbReference type="PROSITE" id="PS50014"/>
    </source>
</evidence>
<dbReference type="InterPro" id="IPR000770">
    <property type="entry name" value="SAND_dom"/>
</dbReference>
<protein>
    <recommendedName>
        <fullName evidence="14">SP110 nuclear body protein, tandem duplicate 1</fullName>
    </recommendedName>
</protein>
<evidence type="ECO:0000256" key="7">
    <source>
        <dbReference type="SAM" id="Coils"/>
    </source>
</evidence>
<dbReference type="InterPro" id="IPR043563">
    <property type="entry name" value="Sp110/Sp140/Sp140L-like"/>
</dbReference>
<feature type="domain" description="SAND" evidence="11">
    <location>
        <begin position="232"/>
        <end position="315"/>
    </location>
</feature>
<dbReference type="Proteomes" id="UP000265140">
    <property type="component" value="Chromosome 11"/>
</dbReference>
<feature type="compositionally biased region" description="Polar residues" evidence="8">
    <location>
        <begin position="333"/>
        <end position="345"/>
    </location>
</feature>
<dbReference type="SMART" id="SM00258">
    <property type="entry name" value="SAND"/>
    <property type="match status" value="3"/>
</dbReference>
<feature type="domain" description="SAND" evidence="11">
    <location>
        <begin position="411"/>
        <end position="504"/>
    </location>
</feature>
<dbReference type="InterPro" id="IPR011011">
    <property type="entry name" value="Znf_FYVE_PHD"/>
</dbReference>
<evidence type="ECO:0008006" key="14">
    <source>
        <dbReference type="Google" id="ProtNLM"/>
    </source>
</evidence>
<dbReference type="Pfam" id="PF00628">
    <property type="entry name" value="PHD"/>
    <property type="match status" value="1"/>
</dbReference>
<dbReference type="SUPFAM" id="SSF63763">
    <property type="entry name" value="SAND domain-like"/>
    <property type="match status" value="3"/>
</dbReference>
<feature type="region of interest" description="Disordered" evidence="8">
    <location>
        <begin position="119"/>
        <end position="219"/>
    </location>
</feature>
<dbReference type="Gene3D" id="1.20.920.10">
    <property type="entry name" value="Bromodomain-like"/>
    <property type="match status" value="1"/>
</dbReference>
<name>A0A6Q2ZR54_ESOLU</name>
<dbReference type="GO" id="GO:0005634">
    <property type="term" value="C:nucleus"/>
    <property type="evidence" value="ECO:0007669"/>
    <property type="project" value="TreeGrafter"/>
</dbReference>
<gene>
    <name evidence="12" type="primary">CHAF1A</name>
</gene>
<dbReference type="PANTHER" id="PTHR46386:SF1">
    <property type="entry name" value="NUCLEAR BODY PROTEIN SP140-LIKE PROTEIN"/>
    <property type="match status" value="1"/>
</dbReference>
<dbReference type="Gene3D" id="3.10.390.10">
    <property type="entry name" value="SAND domain-like"/>
    <property type="match status" value="3"/>
</dbReference>
<reference evidence="12" key="3">
    <citation type="submission" date="2025-08" db="UniProtKB">
        <authorList>
            <consortium name="Ensembl"/>
        </authorList>
    </citation>
    <scope>IDENTIFICATION</scope>
</reference>
<dbReference type="GeneTree" id="ENSGT00940000155124"/>
<evidence type="ECO:0000259" key="10">
    <source>
        <dbReference type="PROSITE" id="PS50016"/>
    </source>
</evidence>
<feature type="domain" description="SAND" evidence="11">
    <location>
        <begin position="40"/>
        <end position="119"/>
    </location>
</feature>
<dbReference type="PROSITE" id="PS50014">
    <property type="entry name" value="BROMODOMAIN_2"/>
    <property type="match status" value="1"/>
</dbReference>
<dbReference type="SUPFAM" id="SSF47370">
    <property type="entry name" value="Bromodomain"/>
    <property type="match status" value="1"/>
</dbReference>
<evidence type="ECO:0000313" key="12">
    <source>
        <dbReference type="Ensembl" id="ENSELUP00000080200.2"/>
    </source>
</evidence>
<feature type="coiled-coil region" evidence="7">
    <location>
        <begin position="675"/>
        <end position="702"/>
    </location>
</feature>
<dbReference type="GO" id="GO:0000981">
    <property type="term" value="F:DNA-binding transcription factor activity, RNA polymerase II-specific"/>
    <property type="evidence" value="ECO:0007669"/>
    <property type="project" value="TreeGrafter"/>
</dbReference>
<keyword evidence="1" id="KW-0479">Metal-binding</keyword>
<feature type="domain" description="PHD-type" evidence="10">
    <location>
        <begin position="526"/>
        <end position="576"/>
    </location>
</feature>
<keyword evidence="13" id="KW-1185">Reference proteome</keyword>
<evidence type="ECO:0000256" key="4">
    <source>
        <dbReference type="ARBA" id="ARBA00023117"/>
    </source>
</evidence>
<dbReference type="Bgee" id="ENSELUG00000011215">
    <property type="expression patterns" value="Expressed in nose and 14 other cell types or tissues"/>
</dbReference>
<dbReference type="Ensembl" id="ENSELUT00000075944.2">
    <property type="protein sequence ID" value="ENSELUP00000080200.2"/>
    <property type="gene ID" value="ENSELUG00000011215.3"/>
</dbReference>
<organism evidence="12 13">
    <name type="scientific">Esox lucius</name>
    <name type="common">Northern pike</name>
    <dbReference type="NCBI Taxonomy" id="8010"/>
    <lineage>
        <taxon>Eukaryota</taxon>
        <taxon>Metazoa</taxon>
        <taxon>Chordata</taxon>
        <taxon>Craniata</taxon>
        <taxon>Vertebrata</taxon>
        <taxon>Euteleostomi</taxon>
        <taxon>Actinopterygii</taxon>
        <taxon>Neopterygii</taxon>
        <taxon>Teleostei</taxon>
        <taxon>Protacanthopterygii</taxon>
        <taxon>Esociformes</taxon>
        <taxon>Esocidae</taxon>
        <taxon>Esox</taxon>
    </lineage>
</organism>
<feature type="compositionally biased region" description="Acidic residues" evidence="8">
    <location>
        <begin position="392"/>
        <end position="405"/>
    </location>
</feature>
<evidence type="ECO:0000256" key="6">
    <source>
        <dbReference type="PROSITE-ProRule" id="PRU00146"/>
    </source>
</evidence>
<feature type="region of interest" description="Disordered" evidence="8">
    <location>
        <begin position="320"/>
        <end position="428"/>
    </location>
</feature>
<reference evidence="12" key="2">
    <citation type="submission" date="2020-02" db="EMBL/GenBank/DDBJ databases">
        <title>Esox lucius (northern pike) genome, fEsoLuc1, primary haplotype.</title>
        <authorList>
            <person name="Myers G."/>
            <person name="Karagic N."/>
            <person name="Meyer A."/>
            <person name="Pippel M."/>
            <person name="Reichard M."/>
            <person name="Winkler S."/>
            <person name="Tracey A."/>
            <person name="Sims Y."/>
            <person name="Howe K."/>
            <person name="Rhie A."/>
            <person name="Formenti G."/>
            <person name="Durbin R."/>
            <person name="Fedrigo O."/>
            <person name="Jarvis E.D."/>
        </authorList>
    </citation>
    <scope>NUCLEOTIDE SEQUENCE [LARGE SCALE GENOMIC DNA]</scope>
</reference>
<keyword evidence="3" id="KW-0862">Zinc</keyword>
<evidence type="ECO:0000256" key="2">
    <source>
        <dbReference type="ARBA" id="ARBA00022771"/>
    </source>
</evidence>
<dbReference type="SUPFAM" id="SSF57903">
    <property type="entry name" value="FYVE/PHD zinc finger"/>
    <property type="match status" value="1"/>
</dbReference>
<feature type="compositionally biased region" description="Low complexity" evidence="8">
    <location>
        <begin position="14"/>
        <end position="23"/>
    </location>
</feature>
<dbReference type="InterPro" id="IPR001965">
    <property type="entry name" value="Znf_PHD"/>
</dbReference>
<dbReference type="Gene3D" id="3.30.40.10">
    <property type="entry name" value="Zinc/RING finger domain, C3HC4 (zinc finger)"/>
    <property type="match status" value="1"/>
</dbReference>
<dbReference type="CDD" id="cd15541">
    <property type="entry name" value="PHD_TIF1_like"/>
    <property type="match status" value="1"/>
</dbReference>
<evidence type="ECO:0000256" key="5">
    <source>
        <dbReference type="PROSITE-ProRule" id="PRU00035"/>
    </source>
</evidence>
<proteinExistence type="predicted"/>
<dbReference type="GO" id="GO:0008270">
    <property type="term" value="F:zinc ion binding"/>
    <property type="evidence" value="ECO:0007669"/>
    <property type="project" value="UniProtKB-KW"/>
</dbReference>
<dbReference type="Pfam" id="PF00439">
    <property type="entry name" value="Bromodomain"/>
    <property type="match status" value="1"/>
</dbReference>
<dbReference type="PROSITE" id="PS50016">
    <property type="entry name" value="ZF_PHD_2"/>
    <property type="match status" value="1"/>
</dbReference>
<dbReference type="PROSITE" id="PS50864">
    <property type="entry name" value="SAND"/>
    <property type="match status" value="3"/>
</dbReference>
<dbReference type="AlphaFoldDB" id="A0A6Q2ZR54"/>
<dbReference type="InterPro" id="IPR001487">
    <property type="entry name" value="Bromodomain"/>
</dbReference>
<feature type="compositionally biased region" description="Polar residues" evidence="8">
    <location>
        <begin position="205"/>
        <end position="214"/>
    </location>
</feature>
<dbReference type="SMART" id="SM00297">
    <property type="entry name" value="BROMO"/>
    <property type="match status" value="1"/>
</dbReference>
<evidence type="ECO:0000259" key="11">
    <source>
        <dbReference type="PROSITE" id="PS50864"/>
    </source>
</evidence>
<dbReference type="Pfam" id="PF01342">
    <property type="entry name" value="SAND"/>
    <property type="match status" value="3"/>
</dbReference>
<keyword evidence="7" id="KW-0175">Coiled coil</keyword>
<dbReference type="GO" id="GO:0003677">
    <property type="term" value="F:DNA binding"/>
    <property type="evidence" value="ECO:0007669"/>
    <property type="project" value="InterPro"/>
</dbReference>
<evidence type="ECO:0000313" key="13">
    <source>
        <dbReference type="Proteomes" id="UP000265140"/>
    </source>
</evidence>
<evidence type="ECO:0000256" key="3">
    <source>
        <dbReference type="ARBA" id="ARBA00022833"/>
    </source>
</evidence>
<accession>A0A6Q2ZR54</accession>
<sequence length="716" mass="81637">MPKGNKSSEEEEQPSTSTQSTPSQKKDVHKPVFSSPLKKGETADIWTWPKYKTQLPVTCGDKKATLYRDKLARGEDCLQAGDQWFTPAGFEEFGGKNRRKNWKTSIRCEGTTLEKLIQSKRELFPSNQSAVSSTDSEHEANDKEEAEQEWEEVVGCMFESDSIPESPDFPFYDSAEEEEAQKEQETGNRKRKMSKGNERDEEGEQPSTSTQSTPIKMKKVQKPVFCSPLKKGETADIWTWPKYKTQLQVTCGDKKATLYRDKLARGEDCLQAGDQWFTPAGFEEFGGKKSFKNWKTSIRCEGTTLKKLFQEGYLTSPIFKRRKPEQSKRELFPSNQSAVSSTDSIPGSPDFPFYDSAEEEEAQKEQETGNRKRKMSKGNERDEEDSEHKDHEEDDEEVEVEQEREEGERGEQTTPAGGGTSPGGSQVVPQKTVFQVTCGVIDGMLHKDRFASGTCGKSIRTELSWMTPMEFLMEGSVMAETSWKKDILCDGNPLSVLIKNKDLIMHPLLCDCKLCKTGDLQDQIKDDDCFICRSQGNLICCEECPRSFHQGCHLPNLNNAMLRKDLHWVCTFCILRNSQSWRQPSKKTYQEVLNYRTSEHLLECQYLLLCLYHTDEDQIFVKNPCIKVRNYSSVIETPMWLDEVAAKLQNSQYQTVKAFVADVLLIFTAFKRDNAETLKNNAETLKDIAKTLMDNAETAERLKDVFKGEFKKAFSL</sequence>
<evidence type="ECO:0000256" key="1">
    <source>
        <dbReference type="ARBA" id="ARBA00022723"/>
    </source>
</evidence>
<dbReference type="InterPro" id="IPR036427">
    <property type="entry name" value="Bromodomain-like_sf"/>
</dbReference>
<dbReference type="SMART" id="SM00249">
    <property type="entry name" value="PHD"/>
    <property type="match status" value="1"/>
</dbReference>
<dbReference type="PANTHER" id="PTHR46386">
    <property type="entry name" value="NUCLEAR BODY PROTEIN SP140"/>
    <property type="match status" value="1"/>
</dbReference>